<proteinExistence type="predicted"/>
<keyword evidence="2" id="KW-0472">Membrane</keyword>
<keyword evidence="4" id="KW-1185">Reference proteome</keyword>
<dbReference type="AlphaFoldDB" id="C6WKR8"/>
<keyword evidence="2" id="KW-0812">Transmembrane</keyword>
<evidence type="ECO:0000256" key="2">
    <source>
        <dbReference type="SAM" id="Phobius"/>
    </source>
</evidence>
<feature type="region of interest" description="Disordered" evidence="1">
    <location>
        <begin position="1"/>
        <end position="31"/>
    </location>
</feature>
<sequence length="119" mass="11993">MSPVQWSQTTAMVVAQQPRDNDPGGQKEDFGKSSPVGLLMLVLLLASVFLLVRSMNKKLKKLPASFDAPGAGNAAEAKEPVNAGASVIAAGKAAAKAAKAGKKAGGDPAAPAAEAPKQD</sequence>
<protein>
    <submittedName>
        <fullName evidence="3">Uncharacterized protein</fullName>
    </submittedName>
</protein>
<reference evidence="3 4" key="1">
    <citation type="journal article" date="2009" name="Stand. Genomic Sci.">
        <title>Complete genome sequence of Actinosynnema mirum type strain (101).</title>
        <authorList>
            <person name="Land M."/>
            <person name="Lapidus A."/>
            <person name="Mayilraj S."/>
            <person name="Chen F."/>
            <person name="Copeland A."/>
            <person name="Del Rio T.G."/>
            <person name="Nolan M."/>
            <person name="Lucas S."/>
            <person name="Tice H."/>
            <person name="Cheng J.F."/>
            <person name="Chertkov O."/>
            <person name="Bruce D."/>
            <person name="Goodwin L."/>
            <person name="Pitluck S."/>
            <person name="Rohde M."/>
            <person name="Goker M."/>
            <person name="Pati A."/>
            <person name="Ivanova N."/>
            <person name="Mavromatis K."/>
            <person name="Chen A."/>
            <person name="Palaniappan K."/>
            <person name="Hauser L."/>
            <person name="Chang Y.J."/>
            <person name="Jeffries C.C."/>
            <person name="Brettin T."/>
            <person name="Detter J.C."/>
            <person name="Han C."/>
            <person name="Chain P."/>
            <person name="Tindall B.J."/>
            <person name="Bristow J."/>
            <person name="Eisen J.A."/>
            <person name="Markowitz V."/>
            <person name="Hugenholtz P."/>
            <person name="Kyrpides N.C."/>
            <person name="Klenk H.P."/>
        </authorList>
    </citation>
    <scope>NUCLEOTIDE SEQUENCE [LARGE SCALE GENOMIC DNA]</scope>
    <source>
        <strain evidence="4">ATCC 29888 / DSM 43827 / JCM 3225 / NBRC 14064 / NCIMB 13271 / NRRL B-12336 / IMRU 3971 / 101</strain>
    </source>
</reference>
<feature type="region of interest" description="Disordered" evidence="1">
    <location>
        <begin position="98"/>
        <end position="119"/>
    </location>
</feature>
<feature type="compositionally biased region" description="Polar residues" evidence="1">
    <location>
        <begin position="1"/>
        <end position="11"/>
    </location>
</feature>
<evidence type="ECO:0000313" key="4">
    <source>
        <dbReference type="Proteomes" id="UP000002213"/>
    </source>
</evidence>
<dbReference type="HOGENOM" id="CLU_166176_0_0_11"/>
<dbReference type="STRING" id="446462.Amir_0710"/>
<keyword evidence="2" id="KW-1133">Transmembrane helix</keyword>
<dbReference type="Proteomes" id="UP000002213">
    <property type="component" value="Chromosome"/>
</dbReference>
<feature type="compositionally biased region" description="Low complexity" evidence="1">
    <location>
        <begin position="106"/>
        <end position="119"/>
    </location>
</feature>
<feature type="compositionally biased region" description="Basic and acidic residues" evidence="1">
    <location>
        <begin position="19"/>
        <end position="31"/>
    </location>
</feature>
<evidence type="ECO:0000256" key="1">
    <source>
        <dbReference type="SAM" id="MobiDB-lite"/>
    </source>
</evidence>
<dbReference type="EMBL" id="CP001630">
    <property type="protein sequence ID" value="ACU34673.1"/>
    <property type="molecule type" value="Genomic_DNA"/>
</dbReference>
<evidence type="ECO:0000313" key="3">
    <source>
        <dbReference type="EMBL" id="ACU34673.1"/>
    </source>
</evidence>
<gene>
    <name evidence="3" type="ordered locus">Amir_0710</name>
</gene>
<name>C6WKR8_ACTMD</name>
<accession>C6WKR8</accession>
<dbReference type="eggNOG" id="ENOG5033HJ6">
    <property type="taxonomic scope" value="Bacteria"/>
</dbReference>
<feature type="transmembrane region" description="Helical" evidence="2">
    <location>
        <begin position="33"/>
        <end position="52"/>
    </location>
</feature>
<dbReference type="KEGG" id="ami:Amir_0710"/>
<organism evidence="3 4">
    <name type="scientific">Actinosynnema mirum (strain ATCC 29888 / DSM 43827 / JCM 3225 / NBRC 14064 / NCIMB 13271 / NRRL B-12336 / IMRU 3971 / 101)</name>
    <dbReference type="NCBI Taxonomy" id="446462"/>
    <lineage>
        <taxon>Bacteria</taxon>
        <taxon>Bacillati</taxon>
        <taxon>Actinomycetota</taxon>
        <taxon>Actinomycetes</taxon>
        <taxon>Pseudonocardiales</taxon>
        <taxon>Pseudonocardiaceae</taxon>
        <taxon>Actinosynnema</taxon>
    </lineage>
</organism>